<feature type="domain" description="O-antigen ligase-related" evidence="6">
    <location>
        <begin position="215"/>
        <end position="354"/>
    </location>
</feature>
<dbReference type="RefSeq" id="WP_011416339.1">
    <property type="nucleotide sequence ID" value="NC_007759.1"/>
</dbReference>
<feature type="transmembrane region" description="Helical" evidence="5">
    <location>
        <begin position="21"/>
        <end position="38"/>
    </location>
</feature>
<feature type="transmembrane region" description="Helical" evidence="5">
    <location>
        <begin position="58"/>
        <end position="77"/>
    </location>
</feature>
<evidence type="ECO:0000256" key="4">
    <source>
        <dbReference type="ARBA" id="ARBA00023136"/>
    </source>
</evidence>
<dbReference type="PANTHER" id="PTHR37422">
    <property type="entry name" value="TEICHURONIC ACID BIOSYNTHESIS PROTEIN TUAE"/>
    <property type="match status" value="1"/>
</dbReference>
<evidence type="ECO:0000313" key="8">
    <source>
        <dbReference type="Proteomes" id="UP000001933"/>
    </source>
</evidence>
<feature type="transmembrane region" description="Helical" evidence="5">
    <location>
        <begin position="372"/>
        <end position="393"/>
    </location>
</feature>
<organism evidence="7 8">
    <name type="scientific">Syntrophus aciditrophicus (strain SB)</name>
    <dbReference type="NCBI Taxonomy" id="56780"/>
    <lineage>
        <taxon>Bacteria</taxon>
        <taxon>Pseudomonadati</taxon>
        <taxon>Thermodesulfobacteriota</taxon>
        <taxon>Syntrophia</taxon>
        <taxon>Syntrophales</taxon>
        <taxon>Syntrophaceae</taxon>
        <taxon>Syntrophus</taxon>
    </lineage>
</organism>
<evidence type="ECO:0000313" key="7">
    <source>
        <dbReference type="EMBL" id="ABC76305.1"/>
    </source>
</evidence>
<feature type="transmembrane region" description="Helical" evidence="5">
    <location>
        <begin position="213"/>
        <end position="241"/>
    </location>
</feature>
<feature type="transmembrane region" description="Helical" evidence="5">
    <location>
        <begin position="144"/>
        <end position="168"/>
    </location>
</feature>
<evidence type="ECO:0000256" key="5">
    <source>
        <dbReference type="SAM" id="Phobius"/>
    </source>
</evidence>
<evidence type="ECO:0000259" key="6">
    <source>
        <dbReference type="Pfam" id="PF04932"/>
    </source>
</evidence>
<dbReference type="InParanoid" id="Q2LPW4"/>
<dbReference type="HOGENOM" id="CLU_628406_0_0_7"/>
<evidence type="ECO:0000256" key="1">
    <source>
        <dbReference type="ARBA" id="ARBA00004141"/>
    </source>
</evidence>
<dbReference type="KEGG" id="sat:SYN_01102"/>
<dbReference type="InterPro" id="IPR051533">
    <property type="entry name" value="WaaL-like"/>
</dbReference>
<dbReference type="AlphaFoldDB" id="Q2LPW4"/>
<keyword evidence="3 5" id="KW-1133">Transmembrane helix</keyword>
<feature type="transmembrane region" description="Helical" evidence="5">
    <location>
        <begin position="89"/>
        <end position="107"/>
    </location>
</feature>
<dbReference type="InterPro" id="IPR007016">
    <property type="entry name" value="O-antigen_ligase-rel_domated"/>
</dbReference>
<feature type="transmembrane region" description="Helical" evidence="5">
    <location>
        <begin position="247"/>
        <end position="265"/>
    </location>
</feature>
<proteinExistence type="predicted"/>
<gene>
    <name evidence="7" type="ORF">SYN_01102</name>
</gene>
<evidence type="ECO:0000256" key="3">
    <source>
        <dbReference type="ARBA" id="ARBA00022989"/>
    </source>
</evidence>
<sequence>MEKSTDLSSDSLPERRVARKAVQTVAWVIWIAHFAFIARQKIFVRGRLDFDTVDTYAAVDVLVVFFLALVLLFSRKISQFLSIAFKSSLFWLLAYYMVCALSAIWSLRPLYSLYRSVECVIFISSLFVALSYCSSFEKAERKVLFLSLLSVFVQMGIHMRSGLVFSLGAWHTNAYSASAAVLFAYCAGEYLALGKKKLLETGERLRRKMLFRYGLLSFLLLILGTSSASNVAVLFGIIVILFAQRRIGLMMFIMYASILLFFLGGGMEPLKDFLFPGKTNQGIETLGGRTIAWTYYAERIANSPIWGYGLGVVPSGKGTVFEAYSKGGVGAAYSHNFVLSILIGTGVLGLFVFIIFPLKLVREMMRSLRRKIQGATGVLGAMAAGFVNSLAMPMIADRWVTASFAFFSILALFILHVYPHSSRSSKQSLAEFSKQT</sequence>
<dbReference type="GO" id="GO:0016020">
    <property type="term" value="C:membrane"/>
    <property type="evidence" value="ECO:0007669"/>
    <property type="project" value="UniProtKB-SubCell"/>
</dbReference>
<feature type="transmembrane region" description="Helical" evidence="5">
    <location>
        <begin position="305"/>
        <end position="325"/>
    </location>
</feature>
<comment type="subcellular location">
    <subcellularLocation>
        <location evidence="1">Membrane</location>
        <topology evidence="1">Multi-pass membrane protein</topology>
    </subcellularLocation>
</comment>
<evidence type="ECO:0000256" key="2">
    <source>
        <dbReference type="ARBA" id="ARBA00022692"/>
    </source>
</evidence>
<keyword evidence="4 5" id="KW-0472">Membrane</keyword>
<feature type="transmembrane region" description="Helical" evidence="5">
    <location>
        <begin position="113"/>
        <end position="132"/>
    </location>
</feature>
<reference evidence="7 8" key="1">
    <citation type="journal article" date="2007" name="Proc. Natl. Acad. Sci. U.S.A.">
        <title>The genome of Syntrophus aciditrophicus: life at the thermodynamic limit of microbial growth.</title>
        <authorList>
            <person name="McInerney M.J."/>
            <person name="Rohlin L."/>
            <person name="Mouttaki H."/>
            <person name="Kim U."/>
            <person name="Krupp R.S."/>
            <person name="Rios-Hernandez L."/>
            <person name="Sieber J."/>
            <person name="Struchtemeyer C.G."/>
            <person name="Bhattacharyya A."/>
            <person name="Campbell J.W."/>
            <person name="Gunsalus R.P."/>
        </authorList>
    </citation>
    <scope>NUCLEOTIDE SEQUENCE [LARGE SCALE GENOMIC DNA]</scope>
    <source>
        <strain evidence="7 8">SB</strain>
    </source>
</reference>
<feature type="transmembrane region" description="Helical" evidence="5">
    <location>
        <begin position="399"/>
        <end position="418"/>
    </location>
</feature>
<dbReference type="Pfam" id="PF04932">
    <property type="entry name" value="Wzy_C"/>
    <property type="match status" value="1"/>
</dbReference>
<feature type="transmembrane region" description="Helical" evidence="5">
    <location>
        <begin position="337"/>
        <end position="360"/>
    </location>
</feature>
<accession>Q2LPW4</accession>
<keyword evidence="2 5" id="KW-0812">Transmembrane</keyword>
<keyword evidence="8" id="KW-1185">Reference proteome</keyword>
<dbReference type="EMBL" id="CP000252">
    <property type="protein sequence ID" value="ABC76305.1"/>
    <property type="molecule type" value="Genomic_DNA"/>
</dbReference>
<feature type="transmembrane region" description="Helical" evidence="5">
    <location>
        <begin position="174"/>
        <end position="193"/>
    </location>
</feature>
<dbReference type="eggNOG" id="COG3307">
    <property type="taxonomic scope" value="Bacteria"/>
</dbReference>
<protein>
    <submittedName>
        <fullName evidence="7">Hypothetical membrane protein</fullName>
    </submittedName>
</protein>
<dbReference type="OrthoDB" id="5620649at2"/>
<name>Q2LPW4_SYNAS</name>
<dbReference type="STRING" id="56780.SYN_01102"/>
<dbReference type="PANTHER" id="PTHR37422:SF13">
    <property type="entry name" value="LIPOPOLYSACCHARIDE BIOSYNTHESIS PROTEIN PA4999-RELATED"/>
    <property type="match status" value="1"/>
</dbReference>
<dbReference type="Proteomes" id="UP000001933">
    <property type="component" value="Chromosome"/>
</dbReference>